<reference evidence="1" key="1">
    <citation type="submission" date="2014-09" db="EMBL/GenBank/DDBJ databases">
        <authorList>
            <person name="Magalhaes I.L.F."/>
            <person name="Oliveira U."/>
            <person name="Santos F.R."/>
            <person name="Vidigal T.H.D.A."/>
            <person name="Brescovit A.D."/>
            <person name="Santos A.J."/>
        </authorList>
    </citation>
    <scope>NUCLEOTIDE SEQUENCE</scope>
    <source>
        <tissue evidence="1">Shoot tissue taken approximately 20 cm above the soil surface</tissue>
    </source>
</reference>
<protein>
    <submittedName>
        <fullName evidence="1">Uncharacterized protein</fullName>
    </submittedName>
</protein>
<evidence type="ECO:0000313" key="1">
    <source>
        <dbReference type="EMBL" id="JAE27611.1"/>
    </source>
</evidence>
<proteinExistence type="predicted"/>
<sequence length="24" mass="2829">MLIKRCSTASFQQDKVALQDRRFS</sequence>
<organism evidence="1">
    <name type="scientific">Arundo donax</name>
    <name type="common">Giant reed</name>
    <name type="synonym">Donax arundinaceus</name>
    <dbReference type="NCBI Taxonomy" id="35708"/>
    <lineage>
        <taxon>Eukaryota</taxon>
        <taxon>Viridiplantae</taxon>
        <taxon>Streptophyta</taxon>
        <taxon>Embryophyta</taxon>
        <taxon>Tracheophyta</taxon>
        <taxon>Spermatophyta</taxon>
        <taxon>Magnoliopsida</taxon>
        <taxon>Liliopsida</taxon>
        <taxon>Poales</taxon>
        <taxon>Poaceae</taxon>
        <taxon>PACMAD clade</taxon>
        <taxon>Arundinoideae</taxon>
        <taxon>Arundineae</taxon>
        <taxon>Arundo</taxon>
    </lineage>
</organism>
<dbReference type="EMBL" id="GBRH01170285">
    <property type="protein sequence ID" value="JAE27611.1"/>
    <property type="molecule type" value="Transcribed_RNA"/>
</dbReference>
<reference evidence="1" key="2">
    <citation type="journal article" date="2015" name="Data Brief">
        <title>Shoot transcriptome of the giant reed, Arundo donax.</title>
        <authorList>
            <person name="Barrero R.A."/>
            <person name="Guerrero F.D."/>
            <person name="Moolhuijzen P."/>
            <person name="Goolsby J.A."/>
            <person name="Tidwell J."/>
            <person name="Bellgard S.E."/>
            <person name="Bellgard M.I."/>
        </authorList>
    </citation>
    <scope>NUCLEOTIDE SEQUENCE</scope>
    <source>
        <tissue evidence="1">Shoot tissue taken approximately 20 cm above the soil surface</tissue>
    </source>
</reference>
<name>A0A0A9GYH0_ARUDO</name>
<accession>A0A0A9GYH0</accession>
<dbReference type="AlphaFoldDB" id="A0A0A9GYH0"/>